<dbReference type="RefSeq" id="WP_256602938.1">
    <property type="nucleotide sequence ID" value="NZ_JANIBJ010000023.1"/>
</dbReference>
<protein>
    <recommendedName>
        <fullName evidence="5">Band 7 domain-containing protein</fullName>
    </recommendedName>
</protein>
<feature type="coiled-coil region" evidence="1">
    <location>
        <begin position="227"/>
        <end position="270"/>
    </location>
</feature>
<feature type="region of interest" description="Disordered" evidence="2">
    <location>
        <begin position="307"/>
        <end position="355"/>
    </location>
</feature>
<comment type="caution">
    <text evidence="3">The sequence shown here is derived from an EMBL/GenBank/DDBJ whole genome shotgun (WGS) entry which is preliminary data.</text>
</comment>
<keyword evidence="4" id="KW-1185">Reference proteome</keyword>
<dbReference type="Proteomes" id="UP001524499">
    <property type="component" value="Unassembled WGS sequence"/>
</dbReference>
<keyword evidence="1" id="KW-0175">Coiled coil</keyword>
<name>A0ABT1THX9_9GAMM</name>
<organism evidence="3 4">
    <name type="scientific">Methylomonas subterranea</name>
    <dbReference type="NCBI Taxonomy" id="2952225"/>
    <lineage>
        <taxon>Bacteria</taxon>
        <taxon>Pseudomonadati</taxon>
        <taxon>Pseudomonadota</taxon>
        <taxon>Gammaproteobacteria</taxon>
        <taxon>Methylococcales</taxon>
        <taxon>Methylococcaceae</taxon>
        <taxon>Methylomonas</taxon>
    </lineage>
</organism>
<dbReference type="EMBL" id="JANIBJ010000023">
    <property type="protein sequence ID" value="MCQ8105058.1"/>
    <property type="molecule type" value="Genomic_DNA"/>
</dbReference>
<evidence type="ECO:0000256" key="2">
    <source>
        <dbReference type="SAM" id="MobiDB-lite"/>
    </source>
</evidence>
<evidence type="ECO:0000313" key="3">
    <source>
        <dbReference type="EMBL" id="MCQ8105058.1"/>
    </source>
</evidence>
<accession>A0ABT1THX9</accession>
<proteinExistence type="predicted"/>
<evidence type="ECO:0000313" key="4">
    <source>
        <dbReference type="Proteomes" id="UP001524499"/>
    </source>
</evidence>
<evidence type="ECO:0008006" key="5">
    <source>
        <dbReference type="Google" id="ProtNLM"/>
    </source>
</evidence>
<evidence type="ECO:0000256" key="1">
    <source>
        <dbReference type="SAM" id="Coils"/>
    </source>
</evidence>
<gene>
    <name evidence="3" type="ORF">NP590_13155</name>
</gene>
<reference evidence="3 4" key="1">
    <citation type="submission" date="2022-07" db="EMBL/GenBank/DDBJ databases">
        <title>Methylomonas rivi sp. nov., Methylomonas rosea sp. nov., Methylomonas aureus sp. nov. and Methylomonas subterranea sp. nov., four novel methanotrophs isolated from a freshwater creek and the deep terrestrial subsurface.</title>
        <authorList>
            <person name="Abin C."/>
            <person name="Sankaranarayanan K."/>
            <person name="Garner C."/>
            <person name="Sindelar R."/>
            <person name="Kotary K."/>
            <person name="Garner R."/>
            <person name="Barclay S."/>
            <person name="Lawson P."/>
            <person name="Krumholz L."/>
        </authorList>
    </citation>
    <scope>NUCLEOTIDE SEQUENCE [LARGE SCALE GENOMIC DNA]</scope>
    <source>
        <strain evidence="3 4">SURF-2</strain>
    </source>
</reference>
<sequence>MNNSDAELEAWLAGEDLFLPALQDPEHWVAGFDPDRQLVLLKIGPFQRLFLRPPKFTKRFYHQLFPLTIETWPYRRRVQLFDDFCTVDITLDLRFQATLNYVQKNTEVLEDINSHIQGLYAAVIEDKIQQELNKLADGAWVRDGLAEHEKRIAISVCEVLTQQHIQAEAICRMSVSFIDFPEVQLGKDSVYLHMLKKTFELNQEKNLERQRQQRLNEQQVLSEKQLELEHLKQVAEMQRQLQLAEAEAQIRLLQDKEQQLARQLEVERRLHSVQVEHEQQLKEMSFELELRTQQELEARRRVAEAEQMTERLAHQADMEDKQTLAEIQRRESARRRWSEADKAETDLPSDREMDA</sequence>